<proteinExistence type="predicted"/>
<protein>
    <recommendedName>
        <fullName evidence="5">RNA polymerase sigma-70 region 2 domain-containing protein</fullName>
    </recommendedName>
</protein>
<dbReference type="AlphaFoldDB" id="A0A5S4FV86"/>
<evidence type="ECO:0000256" key="3">
    <source>
        <dbReference type="ARBA" id="ARBA00023125"/>
    </source>
</evidence>
<gene>
    <name evidence="6" type="ORF">ETD96_43045</name>
</gene>
<comment type="caution">
    <text evidence="6">The sequence shown here is derived from an EMBL/GenBank/DDBJ whole genome shotgun (WGS) entry which is preliminary data.</text>
</comment>
<evidence type="ECO:0000259" key="5">
    <source>
        <dbReference type="Pfam" id="PF04542"/>
    </source>
</evidence>
<dbReference type="PANTHER" id="PTHR43133:SF8">
    <property type="entry name" value="RNA POLYMERASE SIGMA FACTOR HI_1459-RELATED"/>
    <property type="match status" value="1"/>
</dbReference>
<dbReference type="InterPro" id="IPR039425">
    <property type="entry name" value="RNA_pol_sigma-70-like"/>
</dbReference>
<evidence type="ECO:0000313" key="6">
    <source>
        <dbReference type="EMBL" id="TMR24609.1"/>
    </source>
</evidence>
<accession>A0A5S4FV86</accession>
<dbReference type="Pfam" id="PF04542">
    <property type="entry name" value="Sigma70_r2"/>
    <property type="match status" value="1"/>
</dbReference>
<name>A0A5S4FV86_9ACTN</name>
<organism evidence="6 7">
    <name type="scientific">Actinomadura geliboluensis</name>
    <dbReference type="NCBI Taxonomy" id="882440"/>
    <lineage>
        <taxon>Bacteria</taxon>
        <taxon>Bacillati</taxon>
        <taxon>Actinomycetota</taxon>
        <taxon>Actinomycetes</taxon>
        <taxon>Streptosporangiales</taxon>
        <taxon>Thermomonosporaceae</taxon>
        <taxon>Actinomadura</taxon>
    </lineage>
</organism>
<keyword evidence="4" id="KW-0804">Transcription</keyword>
<evidence type="ECO:0000313" key="7">
    <source>
        <dbReference type="Proteomes" id="UP000305238"/>
    </source>
</evidence>
<keyword evidence="3" id="KW-0238">DNA-binding</keyword>
<keyword evidence="2" id="KW-0731">Sigma factor</keyword>
<dbReference type="PANTHER" id="PTHR43133">
    <property type="entry name" value="RNA POLYMERASE ECF-TYPE SIGMA FACTO"/>
    <property type="match status" value="1"/>
</dbReference>
<dbReference type="GO" id="GO:0003677">
    <property type="term" value="F:DNA binding"/>
    <property type="evidence" value="ECO:0007669"/>
    <property type="project" value="UniProtKB-KW"/>
</dbReference>
<evidence type="ECO:0000256" key="2">
    <source>
        <dbReference type="ARBA" id="ARBA00023082"/>
    </source>
</evidence>
<evidence type="ECO:0000256" key="4">
    <source>
        <dbReference type="ARBA" id="ARBA00023163"/>
    </source>
</evidence>
<dbReference type="InterPro" id="IPR013325">
    <property type="entry name" value="RNA_pol_sigma_r2"/>
</dbReference>
<feature type="domain" description="RNA polymerase sigma-70 region 2" evidence="5">
    <location>
        <begin position="40"/>
        <end position="90"/>
    </location>
</feature>
<keyword evidence="7" id="KW-1185">Reference proteome</keyword>
<dbReference type="SUPFAM" id="SSF88946">
    <property type="entry name" value="Sigma2 domain of RNA polymerase sigma factors"/>
    <property type="match status" value="1"/>
</dbReference>
<feature type="non-terminal residue" evidence="6">
    <location>
        <position position="90"/>
    </location>
</feature>
<evidence type="ECO:0000256" key="1">
    <source>
        <dbReference type="ARBA" id="ARBA00023015"/>
    </source>
</evidence>
<dbReference type="Gene3D" id="1.10.1740.10">
    <property type="match status" value="1"/>
</dbReference>
<dbReference type="GO" id="GO:0006352">
    <property type="term" value="P:DNA-templated transcription initiation"/>
    <property type="evidence" value="ECO:0007669"/>
    <property type="project" value="InterPro"/>
</dbReference>
<dbReference type="GO" id="GO:0016987">
    <property type="term" value="F:sigma factor activity"/>
    <property type="evidence" value="ECO:0007669"/>
    <property type="project" value="UniProtKB-KW"/>
</dbReference>
<sequence length="90" mass="10240">MWRGGVAVAQLWRLGRQPSTADRREASGSLHSEQDMRLAYERHGADLLGFACNALADRQLAEDVVQETFVRAWRSAASFDHRRASLRTWL</sequence>
<keyword evidence="1" id="KW-0805">Transcription regulation</keyword>
<dbReference type="InterPro" id="IPR007627">
    <property type="entry name" value="RNA_pol_sigma70_r2"/>
</dbReference>
<reference evidence="6 7" key="1">
    <citation type="submission" date="2019-05" db="EMBL/GenBank/DDBJ databases">
        <title>Draft genome sequence of Actinomadura geliboluensis A8036.</title>
        <authorList>
            <person name="Saricaoglu S."/>
            <person name="Isik K."/>
        </authorList>
    </citation>
    <scope>NUCLEOTIDE SEQUENCE [LARGE SCALE GENOMIC DNA]</scope>
    <source>
        <strain evidence="6 7">A8036</strain>
    </source>
</reference>
<dbReference type="Proteomes" id="UP000305238">
    <property type="component" value="Unassembled WGS sequence"/>
</dbReference>
<dbReference type="EMBL" id="VCKZ01000651">
    <property type="protein sequence ID" value="TMR24609.1"/>
    <property type="molecule type" value="Genomic_DNA"/>
</dbReference>